<dbReference type="Pfam" id="PF19067">
    <property type="entry name" value="DUF5763"/>
    <property type="match status" value="1"/>
</dbReference>
<dbReference type="InterPro" id="IPR008634">
    <property type="entry name" value="Gas-vesicle_GvpO"/>
</dbReference>
<feature type="region of interest" description="Disordered" evidence="1">
    <location>
        <begin position="1"/>
        <end position="70"/>
    </location>
</feature>
<dbReference type="AlphaFoldDB" id="L0IA90"/>
<reference evidence="2" key="1">
    <citation type="submission" date="2011-09" db="EMBL/GenBank/DDBJ databases">
        <title>Complete sequence of Halovivax ruber XH-70.</title>
        <authorList>
            <consortium name="US DOE Joint Genome Institute"/>
            <person name="Lucas S."/>
            <person name="Han J."/>
            <person name="Lapidus A."/>
            <person name="Cheng J.-F."/>
            <person name="Goodwin L."/>
            <person name="Pitluck S."/>
            <person name="Peters L."/>
            <person name="Mikhailova N."/>
            <person name="Davenport K."/>
            <person name="Detter J.C."/>
            <person name="Han C."/>
            <person name="Tapia R."/>
            <person name="Land M."/>
            <person name="Hauser L."/>
            <person name="Kyrpides N."/>
            <person name="Ivanova N."/>
            <person name="Pagani I."/>
            <person name="Sproer C."/>
            <person name="Anderson I."/>
            <person name="Woyke T."/>
        </authorList>
    </citation>
    <scope>NUCLEOTIDE SEQUENCE</scope>
    <source>
        <strain evidence="2">XH-70</strain>
    </source>
</reference>
<evidence type="ECO:0000313" key="3">
    <source>
        <dbReference type="Proteomes" id="UP000010846"/>
    </source>
</evidence>
<dbReference type="STRING" id="797302.Halru_1912"/>
<gene>
    <name evidence="2" type="ordered locus">Halru_1912</name>
</gene>
<dbReference type="KEGG" id="hru:Halru_1912"/>
<dbReference type="GO" id="GO:0031412">
    <property type="term" value="P:gas vesicle organization"/>
    <property type="evidence" value="ECO:0007669"/>
    <property type="project" value="InterPro"/>
</dbReference>
<accession>L0IA90</accession>
<protein>
    <submittedName>
        <fullName evidence="2">Gas vesicle synthesis protein GvpO</fullName>
    </submittedName>
</protein>
<organism evidence="2 3">
    <name type="scientific">Halovivax ruber (strain DSM 18193 / JCM 13892 / XH-70)</name>
    <dbReference type="NCBI Taxonomy" id="797302"/>
    <lineage>
        <taxon>Archaea</taxon>
        <taxon>Methanobacteriati</taxon>
        <taxon>Methanobacteriota</taxon>
        <taxon>Stenosarchaea group</taxon>
        <taxon>Halobacteria</taxon>
        <taxon>Halobacteriales</taxon>
        <taxon>Natrialbaceae</taxon>
        <taxon>Halovivax</taxon>
    </lineage>
</organism>
<dbReference type="eggNOG" id="arCOG04040">
    <property type="taxonomic scope" value="Archaea"/>
</dbReference>
<keyword evidence="3" id="KW-1185">Reference proteome</keyword>
<dbReference type="NCBIfam" id="NF045806">
    <property type="entry name" value="GvpO_arch_Nterm"/>
    <property type="match status" value="1"/>
</dbReference>
<dbReference type="OrthoDB" id="205220at2157"/>
<dbReference type="InterPro" id="IPR054824">
    <property type="entry name" value="GvpO-like_N"/>
</dbReference>
<dbReference type="GeneID" id="14377497"/>
<proteinExistence type="predicted"/>
<dbReference type="Pfam" id="PF05800">
    <property type="entry name" value="GvpO"/>
    <property type="match status" value="1"/>
</dbReference>
<evidence type="ECO:0000256" key="1">
    <source>
        <dbReference type="SAM" id="MobiDB-lite"/>
    </source>
</evidence>
<dbReference type="HOGENOM" id="CLU_1514663_0_0_2"/>
<sequence>MAQTATSDGQCIALTADGERCSRTAGSGDYCYQHDESDSTVSNAETASEDESSETDQSSGDAVDEPEPELDEIEVTAEEADEQIEGLLSIRQTVKSSAGDLVGHPFDGVSEITAAEEGWNAVVEVIERKAVPDTQDVIGRYRIDLDENGTVQGYRRLDRYRRGDTTAFDPVQ</sequence>
<dbReference type="EMBL" id="CP003050">
    <property type="protein sequence ID" value="AGB16510.1"/>
    <property type="molecule type" value="Genomic_DNA"/>
</dbReference>
<dbReference type="RefSeq" id="WP_015301133.1">
    <property type="nucleotide sequence ID" value="NC_019964.1"/>
</dbReference>
<name>L0IA90_HALRX</name>
<dbReference type="InterPro" id="IPR043914">
    <property type="entry name" value="DUF5763"/>
</dbReference>
<dbReference type="Proteomes" id="UP000010846">
    <property type="component" value="Chromosome"/>
</dbReference>
<evidence type="ECO:0000313" key="2">
    <source>
        <dbReference type="EMBL" id="AGB16510.1"/>
    </source>
</evidence>